<comment type="caution">
    <text evidence="1">The sequence shown here is derived from an EMBL/GenBank/DDBJ whole genome shotgun (WGS) entry which is preliminary data.</text>
</comment>
<dbReference type="AlphaFoldDB" id="A0A261WDV1"/>
<organism evidence="1 2">
    <name type="scientific">Pseudomonas avellanae</name>
    <dbReference type="NCBI Taxonomy" id="46257"/>
    <lineage>
        <taxon>Bacteria</taxon>
        <taxon>Pseudomonadati</taxon>
        <taxon>Pseudomonadota</taxon>
        <taxon>Gammaproteobacteria</taxon>
        <taxon>Pseudomonadales</taxon>
        <taxon>Pseudomonadaceae</taxon>
        <taxon>Pseudomonas</taxon>
    </lineage>
</organism>
<accession>A0A261WDV1</accession>
<evidence type="ECO:0000313" key="1">
    <source>
        <dbReference type="EMBL" id="OZI84160.1"/>
    </source>
</evidence>
<dbReference type="EMBL" id="NKQU01000607">
    <property type="protein sequence ID" value="OZI84160.1"/>
    <property type="molecule type" value="Genomic_DNA"/>
</dbReference>
<dbReference type="Proteomes" id="UP000217163">
    <property type="component" value="Unassembled WGS sequence"/>
</dbReference>
<sequence>MQLLEPIPLSSVEISTRLLTDLPLGNGQSREDHILEAVHWMDSGFITSQLTRSRVWACMVQKKVIIFLLGRT</sequence>
<gene>
    <name evidence="1" type="ORF">CFN58_26510</name>
</gene>
<proteinExistence type="predicted"/>
<reference evidence="2" key="1">
    <citation type="journal article" date="2016" name="Sci. Rep.">
        <title>Genome analysis of the kiwifruit canker pathogen Pseudomonas syringae pv. actinidiae biovar 5.</title>
        <authorList>
            <person name="Fujikawa T."/>
            <person name="Sawada H."/>
        </authorList>
    </citation>
    <scope>NUCLEOTIDE SEQUENCE [LARGE SCALE GENOMIC DNA]</scope>
    <source>
        <strain evidence="2">MAFF 212061</strain>
    </source>
</reference>
<name>A0A261WDV1_9PSED</name>
<protein>
    <submittedName>
        <fullName evidence="1">Uncharacterized protein</fullName>
    </submittedName>
</protein>
<evidence type="ECO:0000313" key="2">
    <source>
        <dbReference type="Proteomes" id="UP000217163"/>
    </source>
</evidence>